<dbReference type="InterPro" id="IPR037249">
    <property type="entry name" value="TAFH/NHR1_dom_sf"/>
</dbReference>
<evidence type="ECO:0000259" key="5">
    <source>
        <dbReference type="PROSITE" id="PS51119"/>
    </source>
</evidence>
<proteinExistence type="predicted"/>
<dbReference type="Gene3D" id="1.20.120.1110">
    <property type="entry name" value="TAFH/NHR1 domain"/>
    <property type="match status" value="1"/>
</dbReference>
<evidence type="ECO:0000313" key="7">
    <source>
        <dbReference type="EMBL" id="CAF4242806.1"/>
    </source>
</evidence>
<dbReference type="GO" id="GO:0005634">
    <property type="term" value="C:nucleus"/>
    <property type="evidence" value="ECO:0007669"/>
    <property type="project" value="UniProtKB-SubCell"/>
</dbReference>
<comment type="caution">
    <text evidence="6">The sequence shown here is derived from an EMBL/GenBank/DDBJ whole genome shotgun (WGS) entry which is preliminary data.</text>
</comment>
<dbReference type="SUPFAM" id="SSF158553">
    <property type="entry name" value="TAFH domain-like"/>
    <property type="match status" value="1"/>
</dbReference>
<keyword evidence="8" id="KW-1185">Reference proteome</keyword>
<evidence type="ECO:0000313" key="8">
    <source>
        <dbReference type="Proteomes" id="UP000663829"/>
    </source>
</evidence>
<keyword evidence="2" id="KW-0805">Transcription regulation</keyword>
<dbReference type="EMBL" id="CAJNOQ010015507">
    <property type="protein sequence ID" value="CAF1362813.1"/>
    <property type="molecule type" value="Genomic_DNA"/>
</dbReference>
<dbReference type="EMBL" id="CAJOBC010071061">
    <property type="protein sequence ID" value="CAF4242806.1"/>
    <property type="molecule type" value="Genomic_DNA"/>
</dbReference>
<accession>A0A815I4J8</accession>
<gene>
    <name evidence="6" type="ORF">GPM918_LOCUS31468</name>
    <name evidence="7" type="ORF">SRO942_LOCUS32112</name>
</gene>
<evidence type="ECO:0000256" key="1">
    <source>
        <dbReference type="ARBA" id="ARBA00004123"/>
    </source>
</evidence>
<reference evidence="6" key="1">
    <citation type="submission" date="2021-02" db="EMBL/GenBank/DDBJ databases">
        <authorList>
            <person name="Nowell W R."/>
        </authorList>
    </citation>
    <scope>NUCLEOTIDE SEQUENCE</scope>
</reference>
<evidence type="ECO:0000256" key="2">
    <source>
        <dbReference type="ARBA" id="ARBA00023015"/>
    </source>
</evidence>
<comment type="subcellular location">
    <subcellularLocation>
        <location evidence="1">Nucleus</location>
    </subcellularLocation>
</comment>
<protein>
    <recommendedName>
        <fullName evidence="5">TAFH domain-containing protein</fullName>
    </recommendedName>
</protein>
<dbReference type="OrthoDB" id="21060at2759"/>
<dbReference type="AlphaFoldDB" id="A0A815I4J8"/>
<keyword evidence="3" id="KW-0804">Transcription</keyword>
<organism evidence="6 8">
    <name type="scientific">Didymodactylos carnosus</name>
    <dbReference type="NCBI Taxonomy" id="1234261"/>
    <lineage>
        <taxon>Eukaryota</taxon>
        <taxon>Metazoa</taxon>
        <taxon>Spiralia</taxon>
        <taxon>Gnathifera</taxon>
        <taxon>Rotifera</taxon>
        <taxon>Eurotatoria</taxon>
        <taxon>Bdelloidea</taxon>
        <taxon>Philodinida</taxon>
        <taxon>Philodinidae</taxon>
        <taxon>Didymodactylos</taxon>
    </lineage>
</organism>
<dbReference type="GO" id="GO:0006351">
    <property type="term" value="P:DNA-templated transcription"/>
    <property type="evidence" value="ECO:0007669"/>
    <property type="project" value="InterPro"/>
</dbReference>
<evidence type="ECO:0000256" key="4">
    <source>
        <dbReference type="ARBA" id="ARBA00023242"/>
    </source>
</evidence>
<evidence type="ECO:0000313" key="6">
    <source>
        <dbReference type="EMBL" id="CAF1362813.1"/>
    </source>
</evidence>
<keyword evidence="4" id="KW-0539">Nucleus</keyword>
<feature type="domain" description="TAFH" evidence="5">
    <location>
        <begin position="11"/>
        <end position="111"/>
    </location>
</feature>
<evidence type="ECO:0000256" key="3">
    <source>
        <dbReference type="ARBA" id="ARBA00023163"/>
    </source>
</evidence>
<dbReference type="PROSITE" id="PS51119">
    <property type="entry name" value="TAFH"/>
    <property type="match status" value="1"/>
</dbReference>
<dbReference type="InterPro" id="IPR003894">
    <property type="entry name" value="TAFH_NHR1"/>
</dbReference>
<dbReference type="Proteomes" id="UP000681722">
    <property type="component" value="Unassembled WGS sequence"/>
</dbReference>
<name>A0A815I4J8_9BILA</name>
<dbReference type="Proteomes" id="UP000663829">
    <property type="component" value="Unassembled WGS sequence"/>
</dbReference>
<sequence>MEVDSGTADCLSQIVKLRQRLCRLIKLGESHAHSKTRTDVTSILEESVRSLFSNSMNVDQFIVHVEQILNVSIRINLIDFFRQTISKAHDYLKKSQSPLTWDEFKHMQLEPDTKQYQQNKRIQWHNKIEPKLNPPNVIRTDAVDLMPNAVNSPLSITAPYSSIHYQNPIVPTVNLNQQQYLYHPRPFQQQSMPSQIAISNWQQALLYSSSSTSNHKQLRQLNNQPFNYVVDTPEIVEIKDNNSAEQTQLDSNRFHRWLMRKLALNMEKRFQISAIQEQAVQIILSTLHQLLLYLLQRLKLYTSHRANSQILCQNPSYVEQTNVREQMRFLSEIAKLQREDEEVNERRKMFRQGKQYSTTVGRNDDHIQADERRHRTREYKRAVIEELRQKEADATACLVLKQSRQKRTLLTGVNDDEETNVTKPKRLLRANLQDLISIMENERLFKRSKLLLYAYFK</sequence>